<dbReference type="PANTHER" id="PTHR43377:SF2">
    <property type="entry name" value="BINDING ROSSMANN FOLD OXIDOREDUCTASE, PUTATIVE (AFU_ORTHOLOGUE AFUA_4G00560)-RELATED"/>
    <property type="match status" value="1"/>
</dbReference>
<protein>
    <submittedName>
        <fullName evidence="4">Dehydrogenase</fullName>
    </submittedName>
</protein>
<dbReference type="InterPro" id="IPR004104">
    <property type="entry name" value="Gfo/Idh/MocA-like_OxRdtase_C"/>
</dbReference>
<dbReference type="InterPro" id="IPR036291">
    <property type="entry name" value="NAD(P)-bd_dom_sf"/>
</dbReference>
<dbReference type="Proteomes" id="UP001208567">
    <property type="component" value="Unassembled WGS sequence"/>
</dbReference>
<dbReference type="InterPro" id="IPR000683">
    <property type="entry name" value="Gfo/Idh/MocA-like_OxRdtase_N"/>
</dbReference>
<dbReference type="Pfam" id="PF01408">
    <property type="entry name" value="GFO_IDH_MocA"/>
    <property type="match status" value="1"/>
</dbReference>
<comment type="similarity">
    <text evidence="1">Belongs to the Gfo/Idh/MocA family.</text>
</comment>
<feature type="domain" description="Gfo/Idh/MocA-like oxidoreductase C-terminal" evidence="3">
    <location>
        <begin position="138"/>
        <end position="386"/>
    </location>
</feature>
<feature type="domain" description="Gfo/Idh/MocA-like oxidoreductase N-terminal" evidence="2">
    <location>
        <begin position="5"/>
        <end position="124"/>
    </location>
</feature>
<evidence type="ECO:0000256" key="1">
    <source>
        <dbReference type="ARBA" id="ARBA00010928"/>
    </source>
</evidence>
<accession>A0ABQ5N8N2</accession>
<proteinExistence type="inferred from homology"/>
<name>A0ABQ5N8N2_9CLOT</name>
<organism evidence="4 5">
    <name type="scientific">Clostridium omnivorum</name>
    <dbReference type="NCBI Taxonomy" id="1604902"/>
    <lineage>
        <taxon>Bacteria</taxon>
        <taxon>Bacillati</taxon>
        <taxon>Bacillota</taxon>
        <taxon>Clostridia</taxon>
        <taxon>Eubacteriales</taxon>
        <taxon>Clostridiaceae</taxon>
        <taxon>Clostridium</taxon>
    </lineage>
</organism>
<dbReference type="PANTHER" id="PTHR43377">
    <property type="entry name" value="BILIVERDIN REDUCTASE A"/>
    <property type="match status" value="1"/>
</dbReference>
<dbReference type="SUPFAM" id="SSF51735">
    <property type="entry name" value="NAD(P)-binding Rossmann-fold domains"/>
    <property type="match status" value="1"/>
</dbReference>
<gene>
    <name evidence="4" type="ORF">bsdE14_29810</name>
</gene>
<dbReference type="EMBL" id="BRXR01000001">
    <property type="protein sequence ID" value="GLC31571.1"/>
    <property type="molecule type" value="Genomic_DNA"/>
</dbReference>
<reference evidence="4 5" key="1">
    <citation type="journal article" date="2024" name="Int. J. Syst. Evol. Microbiol.">
        <title>Clostridium omnivorum sp. nov., isolated from anoxic soil under the treatment of reductive soil disinfestation.</title>
        <authorList>
            <person name="Ueki A."/>
            <person name="Tonouchi A."/>
            <person name="Kaku N."/>
            <person name="Honma S."/>
            <person name="Ueki K."/>
        </authorList>
    </citation>
    <scope>NUCLEOTIDE SEQUENCE [LARGE SCALE GENOMIC DNA]</scope>
    <source>
        <strain evidence="4 5">E14</strain>
    </source>
</reference>
<evidence type="ECO:0000313" key="5">
    <source>
        <dbReference type="Proteomes" id="UP001208567"/>
    </source>
</evidence>
<sequence length="391" mass="44936">MRKYRLGIIGTGMRTMFFINELLKHGRFEIKAISDIHQENMDLLCSRYEAEWDKYKDYKMLLKREDIDAVVIMSPDYVHEEQAIAAFEAGKHVFLEKPIATTIEGGKRVIEKRDESGKTLTIGFVLRYNKLYKKMYEIVNSGALGELKTGWVLHSVGAGSDWYFHDWHSTFENTSGLLLQKGSHDFDIINWIVNSNAKRLMAFGSQDYFGGDKANELVCENCEEKYNCPEATRERIVNWERYDGKKTEVLYNIWRNQCAFRKEIDVLDNHQVILEYTNGAKVSYMECHYTPDDNREYIFIGTKGKLKLDDAKDTITVQLRHSMYDRIETITYTNLQSSEGHGGGDKYIIQDFVDALDTGKQPIAGGEAGLEAILLGLKAHEAIRTGEIQEL</sequence>
<evidence type="ECO:0000259" key="3">
    <source>
        <dbReference type="Pfam" id="PF02894"/>
    </source>
</evidence>
<dbReference type="SUPFAM" id="SSF55347">
    <property type="entry name" value="Glyceraldehyde-3-phosphate dehydrogenase-like, C-terminal domain"/>
    <property type="match status" value="1"/>
</dbReference>
<dbReference type="Gene3D" id="3.30.360.10">
    <property type="entry name" value="Dihydrodipicolinate Reductase, domain 2"/>
    <property type="match status" value="1"/>
</dbReference>
<dbReference type="Pfam" id="PF02894">
    <property type="entry name" value="GFO_IDH_MocA_C"/>
    <property type="match status" value="1"/>
</dbReference>
<evidence type="ECO:0000313" key="4">
    <source>
        <dbReference type="EMBL" id="GLC31571.1"/>
    </source>
</evidence>
<keyword evidence="5" id="KW-1185">Reference proteome</keyword>
<dbReference type="InterPro" id="IPR051450">
    <property type="entry name" value="Gfo/Idh/MocA_Oxidoreductases"/>
</dbReference>
<comment type="caution">
    <text evidence="4">The sequence shown here is derived from an EMBL/GenBank/DDBJ whole genome shotgun (WGS) entry which is preliminary data.</text>
</comment>
<dbReference type="Gene3D" id="3.40.50.720">
    <property type="entry name" value="NAD(P)-binding Rossmann-like Domain"/>
    <property type="match status" value="1"/>
</dbReference>
<evidence type="ECO:0000259" key="2">
    <source>
        <dbReference type="Pfam" id="PF01408"/>
    </source>
</evidence>
<dbReference type="RefSeq" id="WP_264850906.1">
    <property type="nucleotide sequence ID" value="NZ_BRXR01000001.1"/>
</dbReference>